<dbReference type="RefSeq" id="WP_048317409.1">
    <property type="nucleotide sequence ID" value="NZ_CP015220.1"/>
</dbReference>
<evidence type="ECO:0000259" key="7">
    <source>
        <dbReference type="Pfam" id="PF00324"/>
    </source>
</evidence>
<dbReference type="InterPro" id="IPR004841">
    <property type="entry name" value="AA-permease/SLC12A_dom"/>
</dbReference>
<dbReference type="GO" id="GO:0055085">
    <property type="term" value="P:transmembrane transport"/>
    <property type="evidence" value="ECO:0007669"/>
    <property type="project" value="InterPro"/>
</dbReference>
<feature type="transmembrane region" description="Helical" evidence="6">
    <location>
        <begin position="338"/>
        <end position="361"/>
    </location>
</feature>
<dbReference type="PIRSF" id="PIRSF006060">
    <property type="entry name" value="AA_transporter"/>
    <property type="match status" value="1"/>
</dbReference>
<dbReference type="PANTHER" id="PTHR42770">
    <property type="entry name" value="AMINO ACID TRANSPORTER-RELATED"/>
    <property type="match status" value="1"/>
</dbReference>
<feature type="transmembrane region" description="Helical" evidence="6">
    <location>
        <begin position="239"/>
        <end position="263"/>
    </location>
</feature>
<feature type="transmembrane region" description="Helical" evidence="6">
    <location>
        <begin position="162"/>
        <end position="182"/>
    </location>
</feature>
<feature type="transmembrane region" description="Helical" evidence="6">
    <location>
        <begin position="194"/>
        <end position="218"/>
    </location>
</feature>
<feature type="transmembrane region" description="Helical" evidence="6">
    <location>
        <begin position="409"/>
        <end position="427"/>
    </location>
</feature>
<dbReference type="PANTHER" id="PTHR42770:SF16">
    <property type="entry name" value="AMINO ACID PERMEASE"/>
    <property type="match status" value="1"/>
</dbReference>
<keyword evidence="4 6" id="KW-0472">Membrane</keyword>
<feature type="region of interest" description="Disordered" evidence="5">
    <location>
        <begin position="484"/>
        <end position="506"/>
    </location>
</feature>
<accession>A0A143QLB2</accession>
<dbReference type="Gene3D" id="1.20.1740.10">
    <property type="entry name" value="Amino acid/polyamine transporter I"/>
    <property type="match status" value="1"/>
</dbReference>
<keyword evidence="2 6" id="KW-0812">Transmembrane</keyword>
<reference evidence="8 9" key="1">
    <citation type="journal article" date="2016" name="Genome Announc.">
        <title>Complete Genome and Plasmid Sequences for Rhodococcus fascians D188 and Draft Sequences for Rhodococcus Isolates PBTS 1 and PBTS 2.</title>
        <authorList>
            <person name="Stamler R.A."/>
            <person name="Vereecke D."/>
            <person name="Zhang Y."/>
            <person name="Schilkey F."/>
            <person name="Devitt N."/>
            <person name="Randall J.J."/>
        </authorList>
    </citation>
    <scope>NUCLEOTIDE SEQUENCE [LARGE SCALE GENOMIC DNA]</scope>
    <source>
        <strain evidence="8 9">PBTS2</strain>
    </source>
</reference>
<feature type="transmembrane region" description="Helical" evidence="6">
    <location>
        <begin position="94"/>
        <end position="116"/>
    </location>
</feature>
<reference evidence="9" key="2">
    <citation type="submission" date="2016-04" db="EMBL/GenBank/DDBJ databases">
        <title>Complete Genome and Plasmid Sequences for Rhodococcus fascians D188 and Draft Sequences for Rhodococcus spp. Isolates PBTS 1 and PBTS 2.</title>
        <authorList>
            <person name="Stamer R."/>
            <person name="Vereecke D."/>
            <person name="Zhang Y."/>
            <person name="Schilkey F."/>
            <person name="Devitt N."/>
            <person name="Randall J."/>
        </authorList>
    </citation>
    <scope>NUCLEOTIDE SEQUENCE [LARGE SCALE GENOMIC DNA]</scope>
    <source>
        <strain evidence="9">PBTS2</strain>
    </source>
</reference>
<keyword evidence="3 6" id="KW-1133">Transmembrane helix</keyword>
<sequence>MTIPQHSGQPNALDSSSLNSRDIVFFVVAAAAPLTVMVAVAPIALLIGGIGAPAGYLCAGLISTVFAIGFTKMARHVHNNGAFYSYIRMGLGKVAGLGSALVAVAGYTLLQISTYGLFGAVTKATMNDFVGVDLPWWLWALVAAAIVSVLGYRSIRVGAKVLGVLLVLEVLVLLVLAIAVIAKGGASGLNLQPFYPANVFTGSMGAVLAVSFAAFVGFEATALFRNEAVRPDRTVPRATYAAVIFLAVFYCFIVWVAVMAFGAENAVAAAASDPAGFFFTAMQTYVGSAATDVMRVLIVSSGLAALLAFHNAITRYGYALGREGIFPVRLSHVHSKHLSPHIAGIAQTATAVVAIACFAAADVDPVLQLAAWTASTGTVGILALQWLTSLSVAVFFLRGREVARDRGAALAGIAAFVLIGIALYLVVDKIEIATLTTDPVVNTVASIGSVVVFALGSAVALWIRARRPQVYARLGTTDIDSEILPDTQAGPSTALPTDDARGVRHD</sequence>
<evidence type="ECO:0000313" key="8">
    <source>
        <dbReference type="EMBL" id="AMY23711.1"/>
    </source>
</evidence>
<organism evidence="8 9">
    <name type="scientific">Rhodococcoides fascians</name>
    <name type="common">Rhodococcus fascians</name>
    <dbReference type="NCBI Taxonomy" id="1828"/>
    <lineage>
        <taxon>Bacteria</taxon>
        <taxon>Bacillati</taxon>
        <taxon>Actinomycetota</taxon>
        <taxon>Actinomycetes</taxon>
        <taxon>Mycobacteriales</taxon>
        <taxon>Nocardiaceae</taxon>
        <taxon>Rhodococcoides</taxon>
    </lineage>
</organism>
<dbReference type="GO" id="GO:0016020">
    <property type="term" value="C:membrane"/>
    <property type="evidence" value="ECO:0007669"/>
    <property type="project" value="UniProtKB-SubCell"/>
</dbReference>
<evidence type="ECO:0000256" key="2">
    <source>
        <dbReference type="ARBA" id="ARBA00022692"/>
    </source>
</evidence>
<feature type="domain" description="Amino acid permease/ SLC12A" evidence="7">
    <location>
        <begin position="23"/>
        <end position="469"/>
    </location>
</feature>
<dbReference type="KEGG" id="rhs:A3Q41_02410"/>
<feature type="transmembrane region" description="Helical" evidence="6">
    <location>
        <begin position="136"/>
        <end position="155"/>
    </location>
</feature>
<evidence type="ECO:0000313" key="9">
    <source>
        <dbReference type="Proteomes" id="UP000076038"/>
    </source>
</evidence>
<feature type="transmembrane region" description="Helical" evidence="6">
    <location>
        <begin position="54"/>
        <end position="73"/>
    </location>
</feature>
<dbReference type="PATRIC" id="fig|1653479.3.peg.2440"/>
<dbReference type="InterPro" id="IPR050367">
    <property type="entry name" value="APC_superfamily"/>
</dbReference>
<evidence type="ECO:0000256" key="1">
    <source>
        <dbReference type="ARBA" id="ARBA00004141"/>
    </source>
</evidence>
<feature type="transmembrane region" description="Helical" evidence="6">
    <location>
        <begin position="373"/>
        <end position="397"/>
    </location>
</feature>
<evidence type="ECO:0000256" key="5">
    <source>
        <dbReference type="SAM" id="MobiDB-lite"/>
    </source>
</evidence>
<dbReference type="AlphaFoldDB" id="A0A143QLB2"/>
<feature type="transmembrane region" description="Helical" evidence="6">
    <location>
        <begin position="23"/>
        <end position="48"/>
    </location>
</feature>
<protein>
    <submittedName>
        <fullName evidence="8">Putrescine importer PuuP</fullName>
    </submittedName>
</protein>
<keyword evidence="9" id="KW-1185">Reference proteome</keyword>
<dbReference type="OrthoDB" id="137613at2"/>
<evidence type="ECO:0000256" key="6">
    <source>
        <dbReference type="SAM" id="Phobius"/>
    </source>
</evidence>
<dbReference type="Pfam" id="PF00324">
    <property type="entry name" value="AA_permease"/>
    <property type="match status" value="1"/>
</dbReference>
<feature type="transmembrane region" description="Helical" evidence="6">
    <location>
        <begin position="439"/>
        <end position="463"/>
    </location>
</feature>
<dbReference type="EMBL" id="CP015220">
    <property type="protein sequence ID" value="AMY23711.1"/>
    <property type="molecule type" value="Genomic_DNA"/>
</dbReference>
<evidence type="ECO:0000256" key="4">
    <source>
        <dbReference type="ARBA" id="ARBA00023136"/>
    </source>
</evidence>
<gene>
    <name evidence="8" type="primary">puuP_1</name>
    <name evidence="8" type="ORF">A3Q41_02410</name>
</gene>
<evidence type="ECO:0000256" key="3">
    <source>
        <dbReference type="ARBA" id="ARBA00022989"/>
    </source>
</evidence>
<proteinExistence type="predicted"/>
<dbReference type="Proteomes" id="UP000076038">
    <property type="component" value="Chromosome"/>
</dbReference>
<name>A0A143QLB2_RHOFA</name>
<feature type="transmembrane region" description="Helical" evidence="6">
    <location>
        <begin position="296"/>
        <end position="318"/>
    </location>
</feature>
<comment type="subcellular location">
    <subcellularLocation>
        <location evidence="1">Membrane</location>
        <topology evidence="1">Multi-pass membrane protein</topology>
    </subcellularLocation>
</comment>